<dbReference type="InterPro" id="IPR004274">
    <property type="entry name" value="FCP1_dom"/>
</dbReference>
<sequence>MNQYFYNSDINGDIIDDEKEIQLRQNPDTYYIPPLILVVDLDNTLIFADEERITSYVTNELPCFFRPEMYSFFEYMKKNFGNKILQILWSTGMNSYVTKMVNLLKLTNFDFIFGRDESNYSYTHYGAYKSPQFLYKKSIPIKKWISDRMRKSNGNAPFFAIIDDKAKENTDSICPYNYTFCPEPFDLKSFKKLENGEIIAEVESLFRYAYILIDDLILKKQPKVDIKSAIRPSFFLEEFKGGEYIFKPEPVIL</sequence>
<evidence type="ECO:0000259" key="1">
    <source>
        <dbReference type="SMART" id="SM00577"/>
    </source>
</evidence>
<protein>
    <recommendedName>
        <fullName evidence="1">FCP1 homology domain-containing protein</fullName>
    </recommendedName>
</protein>
<dbReference type="Pfam" id="PF03031">
    <property type="entry name" value="NIF"/>
    <property type="match status" value="1"/>
</dbReference>
<feature type="domain" description="FCP1 homology" evidence="1">
    <location>
        <begin position="33"/>
        <end position="151"/>
    </location>
</feature>
<dbReference type="InterPro" id="IPR036412">
    <property type="entry name" value="HAD-like_sf"/>
</dbReference>
<keyword evidence="3" id="KW-1185">Reference proteome</keyword>
<dbReference type="SMART" id="SM00577">
    <property type="entry name" value="CPDc"/>
    <property type="match status" value="1"/>
</dbReference>
<dbReference type="OrthoDB" id="10572332at2759"/>
<evidence type="ECO:0000313" key="2">
    <source>
        <dbReference type="EMBL" id="RWR99315.1"/>
    </source>
</evidence>
<proteinExistence type="predicted"/>
<gene>
    <name evidence="2" type="ORF">B4U79_19214</name>
</gene>
<dbReference type="EMBL" id="NCKU01015761">
    <property type="protein sequence ID" value="RWR99315.1"/>
    <property type="molecule type" value="Genomic_DNA"/>
</dbReference>
<accession>A0A443Q8F0</accession>
<dbReference type="Gene3D" id="3.40.50.1000">
    <property type="entry name" value="HAD superfamily/HAD-like"/>
    <property type="match status" value="1"/>
</dbReference>
<dbReference type="InterPro" id="IPR023214">
    <property type="entry name" value="HAD_sf"/>
</dbReference>
<evidence type="ECO:0000313" key="3">
    <source>
        <dbReference type="Proteomes" id="UP000285301"/>
    </source>
</evidence>
<dbReference type="SUPFAM" id="SSF56784">
    <property type="entry name" value="HAD-like"/>
    <property type="match status" value="1"/>
</dbReference>
<dbReference type="AlphaFoldDB" id="A0A443Q8F0"/>
<name>A0A443Q8F0_9ACAR</name>
<reference evidence="2 3" key="1">
    <citation type="journal article" date="2018" name="Gigascience">
        <title>Genomes of trombidid mites reveal novel predicted allergens and laterally-transferred genes associated with secondary metabolism.</title>
        <authorList>
            <person name="Dong X."/>
            <person name="Chaisiri K."/>
            <person name="Xia D."/>
            <person name="Armstrong S.D."/>
            <person name="Fang Y."/>
            <person name="Donnelly M.J."/>
            <person name="Kadowaki T."/>
            <person name="McGarry J.W."/>
            <person name="Darby A.C."/>
            <person name="Makepeace B.L."/>
        </authorList>
    </citation>
    <scope>NUCLEOTIDE SEQUENCE [LARGE SCALE GENOMIC DNA]</scope>
    <source>
        <strain evidence="2">UoL-WK</strain>
    </source>
</reference>
<comment type="caution">
    <text evidence="2">The sequence shown here is derived from an EMBL/GenBank/DDBJ whole genome shotgun (WGS) entry which is preliminary data.</text>
</comment>
<organism evidence="2 3">
    <name type="scientific">Dinothrombium tinctorium</name>
    <dbReference type="NCBI Taxonomy" id="1965070"/>
    <lineage>
        <taxon>Eukaryota</taxon>
        <taxon>Metazoa</taxon>
        <taxon>Ecdysozoa</taxon>
        <taxon>Arthropoda</taxon>
        <taxon>Chelicerata</taxon>
        <taxon>Arachnida</taxon>
        <taxon>Acari</taxon>
        <taxon>Acariformes</taxon>
        <taxon>Trombidiformes</taxon>
        <taxon>Prostigmata</taxon>
        <taxon>Anystina</taxon>
        <taxon>Parasitengona</taxon>
        <taxon>Trombidioidea</taxon>
        <taxon>Trombidiidae</taxon>
        <taxon>Dinothrombium</taxon>
    </lineage>
</organism>
<dbReference type="Proteomes" id="UP000285301">
    <property type="component" value="Unassembled WGS sequence"/>
</dbReference>